<evidence type="ECO:0000256" key="1">
    <source>
        <dbReference type="SAM" id="Phobius"/>
    </source>
</evidence>
<proteinExistence type="predicted"/>
<organism evidence="2">
    <name type="scientific">Nicotiana tabacum</name>
    <name type="common">Common tobacco</name>
    <dbReference type="NCBI Taxonomy" id="4097"/>
    <lineage>
        <taxon>Eukaryota</taxon>
        <taxon>Viridiplantae</taxon>
        <taxon>Streptophyta</taxon>
        <taxon>Embryophyta</taxon>
        <taxon>Tracheophyta</taxon>
        <taxon>Spermatophyta</taxon>
        <taxon>Magnoliopsida</taxon>
        <taxon>eudicotyledons</taxon>
        <taxon>Gunneridae</taxon>
        <taxon>Pentapetalae</taxon>
        <taxon>asterids</taxon>
        <taxon>lamiids</taxon>
        <taxon>Solanales</taxon>
        <taxon>Solanaceae</taxon>
        <taxon>Nicotianoideae</taxon>
        <taxon>Nicotianeae</taxon>
        <taxon>Nicotiana</taxon>
    </lineage>
</organism>
<dbReference type="KEGG" id="nta:107771026"/>
<gene>
    <name evidence="2" type="primary">LOC107771026</name>
</gene>
<evidence type="ECO:0000313" key="2">
    <source>
        <dbReference type="RefSeq" id="XP_016445838.1"/>
    </source>
</evidence>
<sequence>MFTSQFISTARKSNKLRVLPQLLIIASTASASSFFFFWWVSHISTSILFAIFVFVLSKISKAKPQQVDKLQFSRQIVEDKQLSGAAGHREHQTKTAKICS</sequence>
<protein>
    <submittedName>
        <fullName evidence="2">Uncharacterized protein</fullName>
    </submittedName>
</protein>
<dbReference type="RefSeq" id="XP_016445838.1">
    <property type="nucleotide sequence ID" value="XM_016590352.1"/>
</dbReference>
<name>A0A1S3Y0V7_TOBAC</name>
<dbReference type="AlphaFoldDB" id="A0A1S3Y0V7"/>
<reference evidence="2" key="1">
    <citation type="submission" date="2025-08" db="UniProtKB">
        <authorList>
            <consortium name="RefSeq"/>
        </authorList>
    </citation>
    <scope>IDENTIFICATION</scope>
</reference>
<accession>A0A1S3Y0V7</accession>
<dbReference type="PaxDb" id="4097-A0A1S3Y0V7"/>
<keyword evidence="1" id="KW-0812">Transmembrane</keyword>
<keyword evidence="1" id="KW-1133">Transmembrane helix</keyword>
<keyword evidence="1" id="KW-0472">Membrane</keyword>
<feature type="transmembrane region" description="Helical" evidence="1">
    <location>
        <begin position="41"/>
        <end position="59"/>
    </location>
</feature>